<sequence>MDRKFLHWLTGLRSKPMNRIMIFITHLGTGGMVWLLFSLVFFIQGQKTLSYRVLLALVVNGLICNLTLKPLLKRSRPSWIDKIDLLIKNPTDFSFPSGHASSSFAAATTIFFQNQGLGTLCLVLAGLIAFSRLYHFVHYPSDVVLGSLLGIAMAHLSRFIFNNYLLFLIG</sequence>
<dbReference type="EC" id="3.6.1.27" evidence="9"/>
<keyword evidence="3 7" id="KW-0812">Transmembrane</keyword>
<feature type="transmembrane region" description="Helical" evidence="7">
    <location>
        <begin position="49"/>
        <end position="68"/>
    </location>
</feature>
<reference evidence="9 10" key="1">
    <citation type="submission" date="2019-02" db="EMBL/GenBank/DDBJ databases">
        <authorList>
            <consortium name="Pathogen Informatics"/>
        </authorList>
    </citation>
    <scope>NUCLEOTIDE SEQUENCE [LARGE SCALE GENOMIC DNA]</scope>
    <source>
        <strain evidence="9 10">3012STDY7089603</strain>
    </source>
</reference>
<feature type="transmembrane region" description="Helical" evidence="7">
    <location>
        <begin position="117"/>
        <end position="137"/>
    </location>
</feature>
<dbReference type="EMBL" id="CAACYI010000001">
    <property type="protein sequence ID" value="VFB15823.1"/>
    <property type="molecule type" value="Genomic_DNA"/>
</dbReference>
<proteinExistence type="predicted"/>
<dbReference type="SUPFAM" id="SSF48317">
    <property type="entry name" value="Acid phosphatase/Vanadium-dependent haloperoxidase"/>
    <property type="match status" value="1"/>
</dbReference>
<comment type="subcellular location">
    <subcellularLocation>
        <location evidence="1">Cell membrane</location>
        <topology evidence="1">Multi-pass membrane protein</topology>
    </subcellularLocation>
</comment>
<dbReference type="GO" id="GO:0005886">
    <property type="term" value="C:plasma membrane"/>
    <property type="evidence" value="ECO:0007669"/>
    <property type="project" value="UniProtKB-SubCell"/>
</dbReference>
<keyword evidence="4 9" id="KW-0378">Hydrolase</keyword>
<dbReference type="RefSeq" id="WP_131748250.1">
    <property type="nucleotide sequence ID" value="NZ_CAACYI010000001.1"/>
</dbReference>
<evidence type="ECO:0000313" key="9">
    <source>
        <dbReference type="EMBL" id="VFB15823.1"/>
    </source>
</evidence>
<evidence type="ECO:0000256" key="3">
    <source>
        <dbReference type="ARBA" id="ARBA00022692"/>
    </source>
</evidence>
<dbReference type="InterPro" id="IPR036938">
    <property type="entry name" value="PAP2/HPO_sf"/>
</dbReference>
<feature type="transmembrane region" description="Helical" evidence="7">
    <location>
        <begin position="20"/>
        <end position="43"/>
    </location>
</feature>
<dbReference type="Gene3D" id="1.20.144.10">
    <property type="entry name" value="Phosphatidic acid phosphatase type 2/haloperoxidase"/>
    <property type="match status" value="2"/>
</dbReference>
<dbReference type="Proteomes" id="UP000377798">
    <property type="component" value="Unassembled WGS sequence"/>
</dbReference>
<name>A0A8H2R0M6_9FIRM</name>
<evidence type="ECO:0000256" key="1">
    <source>
        <dbReference type="ARBA" id="ARBA00004651"/>
    </source>
</evidence>
<evidence type="ECO:0000256" key="7">
    <source>
        <dbReference type="SAM" id="Phobius"/>
    </source>
</evidence>
<dbReference type="AlphaFoldDB" id="A0A8H2R0M6"/>
<dbReference type="Pfam" id="PF01569">
    <property type="entry name" value="PAP2"/>
    <property type="match status" value="1"/>
</dbReference>
<dbReference type="PANTHER" id="PTHR14969">
    <property type="entry name" value="SPHINGOSINE-1-PHOSPHATE PHOSPHOHYDROLASE"/>
    <property type="match status" value="1"/>
</dbReference>
<organism evidence="9 10">
    <name type="scientific">Urinicoccus massiliensis</name>
    <dbReference type="NCBI Taxonomy" id="1723382"/>
    <lineage>
        <taxon>Bacteria</taxon>
        <taxon>Bacillati</taxon>
        <taxon>Bacillota</taxon>
        <taxon>Tissierellia</taxon>
        <taxon>Tissierellales</taxon>
        <taxon>Peptoniphilaceae</taxon>
        <taxon>Urinicoccus</taxon>
    </lineage>
</organism>
<evidence type="ECO:0000256" key="5">
    <source>
        <dbReference type="ARBA" id="ARBA00022989"/>
    </source>
</evidence>
<dbReference type="GO" id="GO:0050380">
    <property type="term" value="F:undecaprenyl-diphosphatase activity"/>
    <property type="evidence" value="ECO:0007669"/>
    <property type="project" value="UniProtKB-EC"/>
</dbReference>
<protein>
    <submittedName>
        <fullName evidence="9">Undecaprenyl-diphosphatase BcrC</fullName>
        <ecNumber evidence="9">3.6.1.27</ecNumber>
    </submittedName>
</protein>
<keyword evidence="2" id="KW-1003">Cell membrane</keyword>
<keyword evidence="5 7" id="KW-1133">Transmembrane helix</keyword>
<gene>
    <name evidence="9" type="primary">bcrC_1</name>
    <name evidence="9" type="ORF">NCTC13150_00328</name>
</gene>
<keyword evidence="10" id="KW-1185">Reference proteome</keyword>
<accession>A0A8H2R0M6</accession>
<feature type="domain" description="Phosphatidic acid phosphatase type 2/haloperoxidase" evidence="8">
    <location>
        <begin position="49"/>
        <end position="158"/>
    </location>
</feature>
<dbReference type="PANTHER" id="PTHR14969:SF62">
    <property type="entry name" value="DECAPRENYLPHOSPHORYL-5-PHOSPHORIBOSE PHOSPHATASE RV3807C-RELATED"/>
    <property type="match status" value="1"/>
</dbReference>
<dbReference type="InterPro" id="IPR000326">
    <property type="entry name" value="PAP2/HPO"/>
</dbReference>
<evidence type="ECO:0000256" key="4">
    <source>
        <dbReference type="ARBA" id="ARBA00022801"/>
    </source>
</evidence>
<evidence type="ECO:0000256" key="6">
    <source>
        <dbReference type="ARBA" id="ARBA00023136"/>
    </source>
</evidence>
<evidence type="ECO:0000313" key="10">
    <source>
        <dbReference type="Proteomes" id="UP000377798"/>
    </source>
</evidence>
<evidence type="ECO:0000259" key="8">
    <source>
        <dbReference type="SMART" id="SM00014"/>
    </source>
</evidence>
<feature type="transmembrane region" description="Helical" evidence="7">
    <location>
        <begin position="143"/>
        <end position="161"/>
    </location>
</feature>
<comment type="caution">
    <text evidence="9">The sequence shown here is derived from an EMBL/GenBank/DDBJ whole genome shotgun (WGS) entry which is preliminary data.</text>
</comment>
<keyword evidence="6 7" id="KW-0472">Membrane</keyword>
<dbReference type="SMART" id="SM00014">
    <property type="entry name" value="acidPPc"/>
    <property type="match status" value="1"/>
</dbReference>
<evidence type="ECO:0000256" key="2">
    <source>
        <dbReference type="ARBA" id="ARBA00022475"/>
    </source>
</evidence>